<evidence type="ECO:0000259" key="2">
    <source>
        <dbReference type="Pfam" id="PF13635"/>
    </source>
</evidence>
<proteinExistence type="predicted"/>
<reference evidence="3 4" key="2">
    <citation type="submission" date="2019-08" db="EMBL/GenBank/DDBJ databases">
        <authorList>
            <person name="Henke P."/>
        </authorList>
    </citation>
    <scope>NUCLEOTIDE SEQUENCE [LARGE SCALE GENOMIC DNA]</scope>
    <source>
        <strain evidence="3">Phe10_nw2017</strain>
    </source>
</reference>
<feature type="domain" description="DUF4143" evidence="2">
    <location>
        <begin position="125"/>
        <end position="277"/>
    </location>
</feature>
<keyword evidence="4" id="KW-1185">Reference proteome</keyword>
<reference evidence="3 4" key="1">
    <citation type="submission" date="2019-08" db="EMBL/GenBank/DDBJ databases">
        <title>100 year-old enigma solved: identification of Planctomyces bekefii, the type genus and species of the phylum Planctomycetes.</title>
        <authorList>
            <person name="Svetlana D.N."/>
            <person name="Overmann J."/>
        </authorList>
    </citation>
    <scope>NUCLEOTIDE SEQUENCE [LARGE SCALE GENOMIC DNA]</scope>
    <source>
        <strain evidence="3">Phe10_nw2017</strain>
    </source>
</reference>
<protein>
    <submittedName>
        <fullName evidence="3">ATPase</fullName>
    </submittedName>
</protein>
<name>A0A5C6M1Z8_9PLAN</name>
<gene>
    <name evidence="3" type="ORF">E3A20_28080</name>
</gene>
<accession>A0A5C6M1Z8</accession>
<dbReference type="Proteomes" id="UP000321083">
    <property type="component" value="Unassembled WGS sequence"/>
</dbReference>
<dbReference type="Pfam" id="PF13173">
    <property type="entry name" value="AAA_14"/>
    <property type="match status" value="1"/>
</dbReference>
<dbReference type="EMBL" id="SRHE01000864">
    <property type="protein sequence ID" value="TWW08062.1"/>
    <property type="molecule type" value="Genomic_DNA"/>
</dbReference>
<evidence type="ECO:0000259" key="1">
    <source>
        <dbReference type="Pfam" id="PF13173"/>
    </source>
</evidence>
<dbReference type="AlphaFoldDB" id="A0A5C6M1Z8"/>
<sequence>RYAKNSLNPFEWIVIDEIQKSPRLLDTVHRIIESTEFAPPKFALTGSSARKLRHGGANLLAGRAFVRNLYPLTHRELGHDFELNRILAYGSLPKIFSCKDNSECEDFLTSYGLTYLNEEVWAEHLIQDLDPFRKFLEIAAQSNGKVVNFAHIARDVHAHEKTVKKYFQILEDTLLGFFLEPYHRSLRKRQISTPKFFLFNTGVKRALERTLRQELVPSTSAFGAAFEHLVISEAIRLNEYNQRDFKFSYFLSKDHGEIDLIVDRPGRPTALVEIKSSQRTDEHSTRYLRTLAPSLENSESFCLSLDPHERISEGVNHLPWQKGLVEIGL</sequence>
<dbReference type="PANTHER" id="PTHR43566:SF2">
    <property type="entry name" value="DUF4143 DOMAIN-CONTAINING PROTEIN"/>
    <property type="match status" value="1"/>
</dbReference>
<feature type="domain" description="AAA" evidence="1">
    <location>
        <begin position="11"/>
        <end position="77"/>
    </location>
</feature>
<evidence type="ECO:0000313" key="3">
    <source>
        <dbReference type="EMBL" id="TWW08062.1"/>
    </source>
</evidence>
<dbReference type="Pfam" id="PF13635">
    <property type="entry name" value="DUF4143"/>
    <property type="match status" value="1"/>
</dbReference>
<comment type="caution">
    <text evidence="3">The sequence shown here is derived from an EMBL/GenBank/DDBJ whole genome shotgun (WGS) entry which is preliminary data.</text>
</comment>
<feature type="non-terminal residue" evidence="3">
    <location>
        <position position="1"/>
    </location>
</feature>
<dbReference type="PANTHER" id="PTHR43566">
    <property type="entry name" value="CONSERVED PROTEIN"/>
    <property type="match status" value="1"/>
</dbReference>
<dbReference type="InterPro" id="IPR025420">
    <property type="entry name" value="DUF4143"/>
</dbReference>
<evidence type="ECO:0000313" key="4">
    <source>
        <dbReference type="Proteomes" id="UP000321083"/>
    </source>
</evidence>
<dbReference type="InterPro" id="IPR041682">
    <property type="entry name" value="AAA_14"/>
</dbReference>
<organism evidence="3 4">
    <name type="scientific">Planctomyces bekefii</name>
    <dbReference type="NCBI Taxonomy" id="1653850"/>
    <lineage>
        <taxon>Bacteria</taxon>
        <taxon>Pseudomonadati</taxon>
        <taxon>Planctomycetota</taxon>
        <taxon>Planctomycetia</taxon>
        <taxon>Planctomycetales</taxon>
        <taxon>Planctomycetaceae</taxon>
        <taxon>Planctomyces</taxon>
    </lineage>
</organism>